<accession>A0A507E068</accession>
<evidence type="ECO:0000256" key="2">
    <source>
        <dbReference type="SAM" id="MobiDB-lite"/>
    </source>
</evidence>
<dbReference type="InterPro" id="IPR013762">
    <property type="entry name" value="Integrase-like_cat_sf"/>
</dbReference>
<dbReference type="Gene3D" id="1.10.443.10">
    <property type="entry name" value="Intergrase catalytic core"/>
    <property type="match status" value="1"/>
</dbReference>
<organism evidence="3 4">
    <name type="scientific">Chytriomyces confervae</name>
    <dbReference type="NCBI Taxonomy" id="246404"/>
    <lineage>
        <taxon>Eukaryota</taxon>
        <taxon>Fungi</taxon>
        <taxon>Fungi incertae sedis</taxon>
        <taxon>Chytridiomycota</taxon>
        <taxon>Chytridiomycota incertae sedis</taxon>
        <taxon>Chytridiomycetes</taxon>
        <taxon>Chytridiales</taxon>
        <taxon>Chytriomycetaceae</taxon>
        <taxon>Chytriomyces</taxon>
    </lineage>
</organism>
<keyword evidence="4" id="KW-1185">Reference proteome</keyword>
<evidence type="ECO:0000313" key="3">
    <source>
        <dbReference type="EMBL" id="TPX57423.1"/>
    </source>
</evidence>
<dbReference type="Proteomes" id="UP000320333">
    <property type="component" value="Unassembled WGS sequence"/>
</dbReference>
<dbReference type="AlphaFoldDB" id="A0A507E068"/>
<dbReference type="SUPFAM" id="SSF56349">
    <property type="entry name" value="DNA breaking-rejoining enzymes"/>
    <property type="match status" value="1"/>
</dbReference>
<gene>
    <name evidence="3" type="ORF">CcCBS67573_g09255</name>
</gene>
<sequence length="777" mass="85746">MPETDTPTPTTRTARIAQKGRVNQRFKIPPPYQRAMETGVKASLQRLSLTQSATPLPVHGSKPLKGNSIVTYQKHINGMRYLCALIGDHDSQLMLMDNPPPRPPSMNKESIVKFIKFKREEEGTPLLYNNELVLDIYGIPVVCQGGWNDPKIIAQLLTALTSVHQARGVEENDPYCDPCEACIACDKSGERYGYVKNTMAQSTQNAAGYQALGDSPLTPQELLNIRQHLMGKGLSGFQEWTMLLCGSFLFCREFEIAEFKTEPVQRGSRTEYNCINWDITVFSPNGEIEGLGFTLLGKADTTPVHVIMWRIDDLPMLCPLKHLLAWIYLTGISSGYLFPSQDELDRIVETRKNDPSCRIHCKEGISYDTVLSRIKSTCAVSIPYRSGPFGTHCMRKTGYLLAFWGGGEDSDVFKCARHKTASMGANYKRDALGLMAVANARNGNEHDIIAPKFKPIFVQDLQLTRSVNRSHDLGIPADSSIYSVALKFINHDCKVSMNNPIITPVYLSNAILNASRTKTLKQELDQILSALDPKTAKKLGTLISRLITDARYQSNEVEPVVIQFDQDEEVVGVGEDINQIDTVTISHDLGRSTVGLVQNTPTDSNLNTDASGINLPSSTPQSIETTPMPSAQVEMPTISTSPASNQVNSQPRTIVRTRTIIVQRTAAPPPVQPTAALPLKRKRGGEIDLDERHGVKNLEGAAKLRKISELLGGAPSDSELTNGARSFVNQCRPIVGCLQFHFSGDADAFIQHHHAVATLLFGKSKCQGISRYLCREL</sequence>
<evidence type="ECO:0000313" key="4">
    <source>
        <dbReference type="Proteomes" id="UP000320333"/>
    </source>
</evidence>
<name>A0A507E068_9FUNG</name>
<protein>
    <submittedName>
        <fullName evidence="3">Uncharacterized protein</fullName>
    </submittedName>
</protein>
<comment type="caution">
    <text evidence="3">The sequence shown here is derived from an EMBL/GenBank/DDBJ whole genome shotgun (WGS) entry which is preliminary data.</text>
</comment>
<dbReference type="EMBL" id="QEAP01000769">
    <property type="protein sequence ID" value="TPX57423.1"/>
    <property type="molecule type" value="Genomic_DNA"/>
</dbReference>
<dbReference type="GO" id="GO:0006310">
    <property type="term" value="P:DNA recombination"/>
    <property type="evidence" value="ECO:0007669"/>
    <property type="project" value="UniProtKB-KW"/>
</dbReference>
<dbReference type="InterPro" id="IPR011010">
    <property type="entry name" value="DNA_brk_join_enz"/>
</dbReference>
<keyword evidence="1" id="KW-0233">DNA recombination</keyword>
<dbReference type="OrthoDB" id="2133769at2759"/>
<reference evidence="3 4" key="1">
    <citation type="journal article" date="2019" name="Sci. Rep.">
        <title>Comparative genomics of chytrid fungi reveal insights into the obligate biotrophic and pathogenic lifestyle of Synchytrium endobioticum.</title>
        <authorList>
            <person name="van de Vossenberg B.T.L.H."/>
            <person name="Warris S."/>
            <person name="Nguyen H.D.T."/>
            <person name="van Gent-Pelzer M.P.E."/>
            <person name="Joly D.L."/>
            <person name="van de Geest H.C."/>
            <person name="Bonants P.J.M."/>
            <person name="Smith D.S."/>
            <person name="Levesque C.A."/>
            <person name="van der Lee T.A.J."/>
        </authorList>
    </citation>
    <scope>NUCLEOTIDE SEQUENCE [LARGE SCALE GENOMIC DNA]</scope>
    <source>
        <strain evidence="3 4">CBS 675.73</strain>
    </source>
</reference>
<feature type="region of interest" description="Disordered" evidence="2">
    <location>
        <begin position="599"/>
        <end position="627"/>
    </location>
</feature>
<dbReference type="GO" id="GO:0003677">
    <property type="term" value="F:DNA binding"/>
    <property type="evidence" value="ECO:0007669"/>
    <property type="project" value="InterPro"/>
</dbReference>
<evidence type="ECO:0000256" key="1">
    <source>
        <dbReference type="ARBA" id="ARBA00023172"/>
    </source>
</evidence>
<proteinExistence type="predicted"/>
<dbReference type="GO" id="GO:0015074">
    <property type="term" value="P:DNA integration"/>
    <property type="evidence" value="ECO:0007669"/>
    <property type="project" value="InterPro"/>
</dbReference>